<keyword evidence="2" id="KW-1003">Cell membrane</keyword>
<keyword evidence="7 8" id="KW-0807">Transducer</keyword>
<evidence type="ECO:0000256" key="9">
    <source>
        <dbReference type="SAM" id="Phobius"/>
    </source>
</evidence>
<protein>
    <submittedName>
        <fullName evidence="11">Methyl-accepting chemotaxis protein McpB</fullName>
    </submittedName>
</protein>
<sequence>MQNEASTTGARHKKSIRKFLYPGLIGIAIVPVIIMVGALYFINSNLITQRANIAQQSAVSSLQATQTDLYGRATKELAKLQNLPALKAKTYDLALIQKEIKAVKATGNGELLNITFATTDGKFALTSQPAPGFNPLVRPWYQGAVKANGSVFISAAYEDIITKQMVTGVSRVISNQSGQTGVLFVNYPYTTIHNIVDTLQIGRTGSAAIVTNSGLVVDAHSKGGLLNFKPHQQINTNQVYQAVKNDHHRRGYIKIAQGWFKHTQVYFDKGPTGSQSWIITQVGGNEISTEQSALIISSVIVMLIVLILVVLITTWLVKLISAILKRYVRYFAHGSQGDLIQIKATHRTGMSIEAITKRFTAPDENGHEFNQLTSNFNHMIRSMSDLINEVQLESQTVATGAKTLLELAQQTDVATEEVANTITGIAEVAAAQAIETEQGVDQVQMLSQIVDELHTNVTAMSTSAEHAANLNRDNLEVTNEVQRNWQAQMSQMTTLMANMTTMNTRVQNITQIIQTINDIAQQTNLLALNASIEAASAGQAGQGFAVVATEIRKLAAQSRVAATDIAKIITEIRTKSEEMVSQTSASVTGGQAQTTLLDKSLDSTEQVYENNQHLVTSIDQLVTISHRIETLQATVLANLESISAATEESSASTEEVSANTEEVLATMDEFTGNVTDLTQVAENLNTLTKRFDTTKVTEV</sequence>
<name>A0ABM8Z9T1_9LACO</name>
<dbReference type="InterPro" id="IPR004089">
    <property type="entry name" value="MCPsignal_dom"/>
</dbReference>
<dbReference type="PANTHER" id="PTHR32089">
    <property type="entry name" value="METHYL-ACCEPTING CHEMOTAXIS PROTEIN MCPB"/>
    <property type="match status" value="1"/>
</dbReference>
<keyword evidence="6 9" id="KW-0472">Membrane</keyword>
<keyword evidence="5 9" id="KW-1133">Transmembrane helix</keyword>
<feature type="transmembrane region" description="Helical" evidence="9">
    <location>
        <begin position="20"/>
        <end position="42"/>
    </location>
</feature>
<dbReference type="EMBL" id="CAKKNT010000003">
    <property type="protein sequence ID" value="CAH0417986.1"/>
    <property type="molecule type" value="Genomic_DNA"/>
</dbReference>
<comment type="caution">
    <text evidence="11">The sequence shown here is derived from an EMBL/GenBank/DDBJ whole genome shotgun (WGS) entry which is preliminary data.</text>
</comment>
<dbReference type="SUPFAM" id="SSF58104">
    <property type="entry name" value="Methyl-accepting chemotaxis protein (MCP) signaling domain"/>
    <property type="match status" value="1"/>
</dbReference>
<evidence type="ECO:0000313" key="11">
    <source>
        <dbReference type="EMBL" id="CAH0417986.1"/>
    </source>
</evidence>
<evidence type="ECO:0000256" key="3">
    <source>
        <dbReference type="ARBA" id="ARBA00022500"/>
    </source>
</evidence>
<dbReference type="RefSeq" id="WP_230098092.1">
    <property type="nucleotide sequence ID" value="NZ_CAKKNT010000003.1"/>
</dbReference>
<dbReference type="SMART" id="SM00283">
    <property type="entry name" value="MA"/>
    <property type="match status" value="1"/>
</dbReference>
<dbReference type="Pfam" id="PF00015">
    <property type="entry name" value="MCPsignal"/>
    <property type="match status" value="1"/>
</dbReference>
<dbReference type="InterPro" id="IPR033479">
    <property type="entry name" value="dCache_1"/>
</dbReference>
<evidence type="ECO:0000256" key="1">
    <source>
        <dbReference type="ARBA" id="ARBA00004651"/>
    </source>
</evidence>
<dbReference type="Gene3D" id="1.10.287.950">
    <property type="entry name" value="Methyl-accepting chemotaxis protein"/>
    <property type="match status" value="1"/>
</dbReference>
<proteinExistence type="predicted"/>
<gene>
    <name evidence="11" type="primary">mcpB_2</name>
    <name evidence="11" type="ORF">WGH24286_00402</name>
</gene>
<feature type="transmembrane region" description="Helical" evidence="9">
    <location>
        <begin position="294"/>
        <end position="317"/>
    </location>
</feature>
<dbReference type="Pfam" id="PF02743">
    <property type="entry name" value="dCache_1"/>
    <property type="match status" value="1"/>
</dbReference>
<dbReference type="Gene3D" id="6.10.340.10">
    <property type="match status" value="1"/>
</dbReference>
<accession>A0ABM8Z9T1</accession>
<reference evidence="11 12" key="1">
    <citation type="submission" date="2021-11" db="EMBL/GenBank/DDBJ databases">
        <authorList>
            <person name="Depoorter E."/>
        </authorList>
    </citation>
    <scope>NUCLEOTIDE SEQUENCE [LARGE SCALE GENOMIC DNA]</scope>
    <source>
        <strain evidence="11 12">LMG 24286</strain>
    </source>
</reference>
<evidence type="ECO:0000256" key="5">
    <source>
        <dbReference type="ARBA" id="ARBA00022989"/>
    </source>
</evidence>
<dbReference type="Proteomes" id="UP000789719">
    <property type="component" value="Unassembled WGS sequence"/>
</dbReference>
<dbReference type="InterPro" id="IPR029151">
    <property type="entry name" value="Sensor-like_sf"/>
</dbReference>
<evidence type="ECO:0000256" key="7">
    <source>
        <dbReference type="ARBA" id="ARBA00023224"/>
    </source>
</evidence>
<feature type="domain" description="Methyl-accepting transducer" evidence="10">
    <location>
        <begin position="407"/>
        <end position="664"/>
    </location>
</feature>
<dbReference type="PROSITE" id="PS50111">
    <property type="entry name" value="CHEMOTAXIS_TRANSDUC_2"/>
    <property type="match status" value="1"/>
</dbReference>
<comment type="subcellular location">
    <subcellularLocation>
        <location evidence="1">Cell membrane</location>
        <topology evidence="1">Multi-pass membrane protein</topology>
    </subcellularLocation>
</comment>
<dbReference type="SUPFAM" id="SSF103190">
    <property type="entry name" value="Sensory domain-like"/>
    <property type="match status" value="1"/>
</dbReference>
<evidence type="ECO:0000259" key="10">
    <source>
        <dbReference type="PROSITE" id="PS50111"/>
    </source>
</evidence>
<dbReference type="Gene3D" id="3.30.450.20">
    <property type="entry name" value="PAS domain"/>
    <property type="match status" value="2"/>
</dbReference>
<evidence type="ECO:0000256" key="6">
    <source>
        <dbReference type="ARBA" id="ARBA00023136"/>
    </source>
</evidence>
<dbReference type="PANTHER" id="PTHR32089:SF112">
    <property type="entry name" value="LYSOZYME-LIKE PROTEIN-RELATED"/>
    <property type="match status" value="1"/>
</dbReference>
<dbReference type="CDD" id="cd18773">
    <property type="entry name" value="PDC1_HK_sensor"/>
    <property type="match status" value="1"/>
</dbReference>
<keyword evidence="12" id="KW-1185">Reference proteome</keyword>
<keyword evidence="4 9" id="KW-0812">Transmembrane</keyword>
<evidence type="ECO:0000256" key="8">
    <source>
        <dbReference type="PROSITE-ProRule" id="PRU00284"/>
    </source>
</evidence>
<keyword evidence="3" id="KW-0145">Chemotaxis</keyword>
<evidence type="ECO:0000313" key="12">
    <source>
        <dbReference type="Proteomes" id="UP000789719"/>
    </source>
</evidence>
<evidence type="ECO:0000256" key="4">
    <source>
        <dbReference type="ARBA" id="ARBA00022692"/>
    </source>
</evidence>
<evidence type="ECO:0000256" key="2">
    <source>
        <dbReference type="ARBA" id="ARBA00022475"/>
    </source>
</evidence>
<organism evidence="11 12">
    <name type="scientific">Periweissella ghanensis</name>
    <dbReference type="NCBI Taxonomy" id="467997"/>
    <lineage>
        <taxon>Bacteria</taxon>
        <taxon>Bacillati</taxon>
        <taxon>Bacillota</taxon>
        <taxon>Bacilli</taxon>
        <taxon>Lactobacillales</taxon>
        <taxon>Lactobacillaceae</taxon>
        <taxon>Periweissella</taxon>
    </lineage>
</organism>